<dbReference type="Gene3D" id="3.40.710.10">
    <property type="entry name" value="DD-peptidase/beta-lactamase superfamily"/>
    <property type="match status" value="1"/>
</dbReference>
<dbReference type="PANTHER" id="PTHR30023:SF0">
    <property type="entry name" value="PENICILLIN-SENSITIVE CARBOXYPEPTIDASE A"/>
    <property type="match status" value="1"/>
</dbReference>
<dbReference type="GO" id="GO:0009002">
    <property type="term" value="F:serine-type D-Ala-D-Ala carboxypeptidase activity"/>
    <property type="evidence" value="ECO:0007669"/>
    <property type="project" value="UniProtKB-EC"/>
</dbReference>
<dbReference type="PRINTS" id="PR00922">
    <property type="entry name" value="DADACBPTASE3"/>
</dbReference>
<reference evidence="4" key="1">
    <citation type="submission" date="2020-02" db="EMBL/GenBank/DDBJ databases">
        <title>Bacillus sedimentmangrovi sp. nov., isolated from sediment of the mangrove ecosystem.</title>
        <authorList>
            <person name="Liu G."/>
        </authorList>
    </citation>
    <scope>NUCLEOTIDE SEQUENCE [LARGE SCALE GENOMIC DNA]</scope>
    <source>
        <strain evidence="4">SgZ-7</strain>
    </source>
</reference>
<evidence type="ECO:0000256" key="3">
    <source>
        <dbReference type="SAM" id="SignalP"/>
    </source>
</evidence>
<comment type="caution">
    <text evidence="4">The sequence shown here is derived from an EMBL/GenBank/DDBJ whole genome shotgun (WGS) entry which is preliminary data.</text>
</comment>
<name>A0A6B3TUG6_9BACI</name>
<comment type="similarity">
    <text evidence="1">Belongs to the peptidase S13 family.</text>
</comment>
<keyword evidence="5" id="KW-1185">Reference proteome</keyword>
<evidence type="ECO:0000313" key="5">
    <source>
        <dbReference type="Proteomes" id="UP000481621"/>
    </source>
</evidence>
<evidence type="ECO:0000256" key="2">
    <source>
        <dbReference type="ARBA" id="ARBA00022801"/>
    </source>
</evidence>
<accession>A0A6B3TUG6</accession>
<dbReference type="AlphaFoldDB" id="A0A6B3TUG6"/>
<keyword evidence="3" id="KW-0732">Signal</keyword>
<dbReference type="GO" id="GO:0000270">
    <property type="term" value="P:peptidoglycan metabolic process"/>
    <property type="evidence" value="ECO:0007669"/>
    <property type="project" value="TreeGrafter"/>
</dbReference>
<dbReference type="EMBL" id="JAAIUV010000033">
    <property type="protein sequence ID" value="NEX80180.1"/>
    <property type="molecule type" value="Genomic_DNA"/>
</dbReference>
<dbReference type="Pfam" id="PF02113">
    <property type="entry name" value="Peptidase_S13"/>
    <property type="match status" value="1"/>
</dbReference>
<dbReference type="PANTHER" id="PTHR30023">
    <property type="entry name" value="D-ALANYL-D-ALANINE CARBOXYPEPTIDASE"/>
    <property type="match status" value="1"/>
</dbReference>
<sequence>MRVLLFVMALCFVFPSFNPSNVLAINSSVLEDRMNDLINNSPDLQGGVIGISIRSAADGQILYQHQGDVRLRPASNMKLLTAAAALNVLGENYTFTTEVHTDGQLKKKTLQGNLYLKGKGDPTLLKSDFDQLAKKLLKQGIQKIKGQLVGDDTWYDHSRYSIDLPWSDETTYYGAQISALTAAPTSDYETGSIEIKVTPGEKEGEKVKAVVNPKTNYVKIINKAVTTSANEKKDIIIEREHAKNSIIIEGTLPVGSKTIKEKVGIWNPTRYALSLFKQSLEEHGIKVTGKIKIGKVPNHTKILTIHHSMPLSQLMVPYMKLSNNVHAEVLVKEMGKVIHGDGSWEKGLEVLNAELKKFGLQPNNMVIRDGSGVSHVTLISANQISQLLYAVQKEKWFHSFLHSLPVSGESEKMVGGSLRNRMKTADVKGRVKAKTGTLTTVSSLSGYVTTKSGETFIFSILLNNLLDESKGKKIEDQLVSIMANQ</sequence>
<dbReference type="SUPFAM" id="SSF56601">
    <property type="entry name" value="beta-lactamase/transpeptidase-like"/>
    <property type="match status" value="1"/>
</dbReference>
<keyword evidence="4" id="KW-0645">Protease</keyword>
<feature type="signal peptide" evidence="3">
    <location>
        <begin position="1"/>
        <end position="24"/>
    </location>
</feature>
<proteinExistence type="inferred from homology"/>
<evidence type="ECO:0000313" key="4">
    <source>
        <dbReference type="EMBL" id="NEX80180.1"/>
    </source>
</evidence>
<evidence type="ECO:0000256" key="1">
    <source>
        <dbReference type="ARBA" id="ARBA00006096"/>
    </source>
</evidence>
<dbReference type="Proteomes" id="UP000481621">
    <property type="component" value="Unassembled WGS sequence"/>
</dbReference>
<organism evidence="4 5">
    <name type="scientific">Neobacillus thermocopriae</name>
    <dbReference type="NCBI Taxonomy" id="1215031"/>
    <lineage>
        <taxon>Bacteria</taxon>
        <taxon>Bacillati</taxon>
        <taxon>Bacillota</taxon>
        <taxon>Bacilli</taxon>
        <taxon>Bacillales</taxon>
        <taxon>Bacillaceae</taxon>
        <taxon>Neobacillus</taxon>
    </lineage>
</organism>
<protein>
    <submittedName>
        <fullName evidence="4">D-alanyl-D-alanine carboxypeptidase/D-alanyl-D-alanine-endopeptidase</fullName>
        <ecNumber evidence="4">3.4.16.4</ecNumber>
    </submittedName>
</protein>
<keyword evidence="2 4" id="KW-0378">Hydrolase</keyword>
<gene>
    <name evidence="4" type="primary">dacB</name>
    <name evidence="4" type="ORF">G4Z05_15115</name>
</gene>
<dbReference type="InterPro" id="IPR012338">
    <property type="entry name" value="Beta-lactam/transpept-like"/>
</dbReference>
<feature type="chain" id="PRO_5025424129" evidence="3">
    <location>
        <begin position="25"/>
        <end position="485"/>
    </location>
</feature>
<keyword evidence="4" id="KW-0121">Carboxypeptidase</keyword>
<dbReference type="Gene3D" id="3.50.80.20">
    <property type="entry name" value="D-Ala-D-Ala carboxypeptidase C, peptidase S13"/>
    <property type="match status" value="1"/>
</dbReference>
<dbReference type="EC" id="3.4.16.4" evidence="4"/>
<dbReference type="RefSeq" id="WP_163252638.1">
    <property type="nucleotide sequence ID" value="NZ_JAAIUV010000033.1"/>
</dbReference>
<dbReference type="InterPro" id="IPR000667">
    <property type="entry name" value="Peptidase_S13"/>
</dbReference>
<dbReference type="GO" id="GO:0006508">
    <property type="term" value="P:proteolysis"/>
    <property type="evidence" value="ECO:0007669"/>
    <property type="project" value="InterPro"/>
</dbReference>
<dbReference type="NCBIfam" id="TIGR00666">
    <property type="entry name" value="PBP4"/>
    <property type="match status" value="1"/>
</dbReference>